<dbReference type="Gene3D" id="3.40.630.30">
    <property type="match status" value="1"/>
</dbReference>
<gene>
    <name evidence="2" type="ORF">CACET_c31190</name>
</gene>
<dbReference type="InterPro" id="IPR016181">
    <property type="entry name" value="Acyl_CoA_acyltransferase"/>
</dbReference>
<dbReference type="SUPFAM" id="SSF55729">
    <property type="entry name" value="Acyl-CoA N-acyltransferases (Nat)"/>
    <property type="match status" value="1"/>
</dbReference>
<dbReference type="CDD" id="cd04301">
    <property type="entry name" value="NAT_SF"/>
    <property type="match status" value="1"/>
</dbReference>
<dbReference type="InterPro" id="IPR000182">
    <property type="entry name" value="GNAT_dom"/>
</dbReference>
<proteinExistence type="predicted"/>
<dbReference type="AlphaFoldDB" id="A0A0D8IAG4"/>
<keyword evidence="1 2" id="KW-0808">Transferase</keyword>
<dbReference type="PATRIC" id="fig|84022.5.peg.3738"/>
<dbReference type="STRING" id="84022.CACET_c31190"/>
<dbReference type="OrthoDB" id="9789603at2"/>
<accession>A0A0D8IAG4</accession>
<dbReference type="PANTHER" id="PTHR13947:SF37">
    <property type="entry name" value="LD18367P"/>
    <property type="match status" value="1"/>
</dbReference>
<keyword evidence="3" id="KW-1185">Reference proteome</keyword>
<evidence type="ECO:0000313" key="3">
    <source>
        <dbReference type="Proteomes" id="UP000035704"/>
    </source>
</evidence>
<evidence type="ECO:0000313" key="2">
    <source>
        <dbReference type="EMBL" id="AKL96563.1"/>
    </source>
</evidence>
<dbReference type="Proteomes" id="UP000035704">
    <property type="component" value="Chromosome"/>
</dbReference>
<protein>
    <submittedName>
        <fullName evidence="2">Acetyltransferase GNAT family</fullName>
    </submittedName>
</protein>
<dbReference type="KEGG" id="cace:CACET_c31190"/>
<dbReference type="RefSeq" id="WP_044824417.1">
    <property type="nucleotide sequence ID" value="NZ_CP009687.1"/>
</dbReference>
<evidence type="ECO:0000256" key="1">
    <source>
        <dbReference type="ARBA" id="ARBA00022679"/>
    </source>
</evidence>
<organism evidence="2 3">
    <name type="scientific">Clostridium aceticum</name>
    <dbReference type="NCBI Taxonomy" id="84022"/>
    <lineage>
        <taxon>Bacteria</taxon>
        <taxon>Bacillati</taxon>
        <taxon>Bacillota</taxon>
        <taxon>Clostridia</taxon>
        <taxon>Eubacteriales</taxon>
        <taxon>Clostridiaceae</taxon>
        <taxon>Clostridium</taxon>
    </lineage>
</organism>
<reference evidence="2 3" key="1">
    <citation type="submission" date="2014-10" db="EMBL/GenBank/DDBJ databases">
        <title>Genome sequence of Clostridium aceticum DSM 1496.</title>
        <authorList>
            <person name="Poehlein A."/>
            <person name="Schiel-Bengelsdorf B."/>
            <person name="Gottschalk G."/>
            <person name="Duerre P."/>
            <person name="Daniel R."/>
        </authorList>
    </citation>
    <scope>NUCLEOTIDE SEQUENCE [LARGE SCALE GENOMIC DNA]</scope>
    <source>
        <strain evidence="2 3">DSM 1496</strain>
    </source>
</reference>
<dbReference type="EMBL" id="CP009687">
    <property type="protein sequence ID" value="AKL96563.1"/>
    <property type="molecule type" value="Genomic_DNA"/>
</dbReference>
<dbReference type="Pfam" id="PF00583">
    <property type="entry name" value="Acetyltransf_1"/>
    <property type="match status" value="1"/>
</dbReference>
<dbReference type="GO" id="GO:0008080">
    <property type="term" value="F:N-acetyltransferase activity"/>
    <property type="evidence" value="ECO:0007669"/>
    <property type="project" value="InterPro"/>
</dbReference>
<name>A0A0D8IAG4_9CLOT</name>
<dbReference type="PANTHER" id="PTHR13947">
    <property type="entry name" value="GNAT FAMILY N-ACETYLTRANSFERASE"/>
    <property type="match status" value="1"/>
</dbReference>
<dbReference type="PROSITE" id="PS51186">
    <property type="entry name" value="GNAT"/>
    <property type="match status" value="1"/>
</dbReference>
<dbReference type="InterPro" id="IPR050769">
    <property type="entry name" value="NAT_camello-type"/>
</dbReference>
<sequence>MSNQIHVRRIDVEEVQIAREFLFKMVKKLFNTDENPLYHHDIINLKEAYIDNKKNTLVGAFNESGELIGTIAVKQFVDRFKVLEGMYKEEVTAELGRCYIDESLRRKGIGSLLLEELLQFCKESGYEKVYLHTHRHLPGGFDFWTKKGFVITVEEGDQEETVHMEKEVL</sequence>